<proteinExistence type="predicted"/>
<protein>
    <submittedName>
        <fullName evidence="1">Uncharacterized protein DUF3783</fullName>
    </submittedName>
</protein>
<dbReference type="Pfam" id="PF12646">
    <property type="entry name" value="DUF3783"/>
    <property type="match status" value="1"/>
</dbReference>
<evidence type="ECO:0000313" key="2">
    <source>
        <dbReference type="Proteomes" id="UP000245412"/>
    </source>
</evidence>
<name>A0AB73T956_9FIRM</name>
<dbReference type="RefSeq" id="WP_109624107.1">
    <property type="nucleotide sequence ID" value="NZ_CABJAT010000001.1"/>
</dbReference>
<keyword evidence="2" id="KW-1185">Reference proteome</keyword>
<dbReference type="Proteomes" id="UP000245412">
    <property type="component" value="Unassembled WGS sequence"/>
</dbReference>
<dbReference type="InterPro" id="IPR016621">
    <property type="entry name" value="UCP014543"/>
</dbReference>
<evidence type="ECO:0000313" key="1">
    <source>
        <dbReference type="EMBL" id="PWJ78652.1"/>
    </source>
</evidence>
<dbReference type="EMBL" id="QGGY01000001">
    <property type="protein sequence ID" value="PWJ78652.1"/>
    <property type="molecule type" value="Genomic_DNA"/>
</dbReference>
<reference evidence="1 2" key="1">
    <citation type="submission" date="2018-05" db="EMBL/GenBank/DDBJ databases">
        <authorList>
            <person name="Goeker M."/>
            <person name="Huntemann M."/>
            <person name="Clum A."/>
            <person name="Pillay M."/>
            <person name="Palaniappan K."/>
            <person name="Varghese N."/>
            <person name="Mikhailova N."/>
            <person name="Stamatis D."/>
            <person name="Reddy T."/>
            <person name="Daum C."/>
            <person name="Shapiro N."/>
            <person name="Ivanova N."/>
            <person name="Kyrpides N."/>
            <person name="Woyke T."/>
        </authorList>
    </citation>
    <scope>NUCLEOTIDE SEQUENCE [LARGE SCALE GENOMIC DNA]</scope>
    <source>
        <strain evidence="1 2">DSM 26524</strain>
    </source>
</reference>
<dbReference type="AlphaFoldDB" id="A0AB73T956"/>
<comment type="caution">
    <text evidence="1">The sequence shown here is derived from an EMBL/GenBank/DDBJ whole genome shotgun (WGS) entry which is preliminary data.</text>
</comment>
<sequence>MEELILIYNIKDSDRLEKVRKALQPLKIKIKKVDKKDYKLPILRLLTGKLAVETEKYEGDELLDEMLVMSVQPQQIDKILTSFKTEGIYFPYKAVVTAKNSLWDSLKLFNELQREHEAMKRI</sequence>
<gene>
    <name evidence="1" type="ORF">C7383_10120</name>
</gene>
<accession>A0AB73T956</accession>
<organism evidence="1 2">
    <name type="scientific">Murimonas intestini</name>
    <dbReference type="NCBI Taxonomy" id="1337051"/>
    <lineage>
        <taxon>Bacteria</taxon>
        <taxon>Bacillati</taxon>
        <taxon>Bacillota</taxon>
        <taxon>Clostridia</taxon>
        <taxon>Lachnospirales</taxon>
        <taxon>Lachnospiraceae</taxon>
        <taxon>Murimonas</taxon>
    </lineage>
</organism>